<dbReference type="InterPro" id="IPR011460">
    <property type="entry name" value="Lcl_C"/>
</dbReference>
<dbReference type="Pfam" id="PF07603">
    <property type="entry name" value="Lcl_C"/>
    <property type="match status" value="1"/>
</dbReference>
<dbReference type="EMBL" id="JAANXD010000042">
    <property type="protein sequence ID" value="MBS1257938.1"/>
    <property type="molecule type" value="Genomic_DNA"/>
</dbReference>
<sequence>MIKYFLVHILIISSVLLSAPVVLAKEEPAITLRSSYMDLSLTQVQSMHNISIRKKDEWGFYGHSTIRHNYEKRSINGDGVVIDHATGLMWHPSGSSDYMRWNNTNNWIRSLNYKEYAGYNDWRLPTLDEAVSLLEPNRMNGGPYIDPVFNGEQWGIWTGDIHGSRGVWSVYFSLGNVRWNVKNRYVRPVRSFNDTYR</sequence>
<protein>
    <recommendedName>
        <fullName evidence="1">Lcl C-terminal domain-containing protein</fullName>
    </recommendedName>
</protein>
<dbReference type="Proteomes" id="UP000722750">
    <property type="component" value="Unassembled WGS sequence"/>
</dbReference>
<dbReference type="AlphaFoldDB" id="A0A941ZZE5"/>
<accession>A0A941ZZE5</accession>
<gene>
    <name evidence="2" type="ORF">MAG551_00991</name>
</gene>
<reference evidence="2" key="1">
    <citation type="journal article" date="2021" name="ISME J.">
        <title>Fine-scale metabolic discontinuity in a stratified prokaryote microbiome of a Red Sea deep halocline.</title>
        <authorList>
            <person name="Michoud G."/>
            <person name="Ngugi D.K."/>
            <person name="Barozzi A."/>
            <person name="Merlino G."/>
            <person name="Calleja M.L."/>
            <person name="Delgado-Huertas A."/>
            <person name="Moran X.A.G."/>
            <person name="Daffonchio D."/>
        </authorList>
    </citation>
    <scope>NUCLEOTIDE SEQUENCE</scope>
    <source>
        <strain evidence="2">SuakinDeep_MAG55_1</strain>
    </source>
</reference>
<organism evidence="2 3">
    <name type="scientific">Candidatus Scalindua arabica</name>
    <dbReference type="NCBI Taxonomy" id="1127984"/>
    <lineage>
        <taxon>Bacteria</taxon>
        <taxon>Pseudomonadati</taxon>
        <taxon>Planctomycetota</taxon>
        <taxon>Candidatus Brocadiia</taxon>
        <taxon>Candidatus Brocadiales</taxon>
        <taxon>Candidatus Scalinduaceae</taxon>
        <taxon>Candidatus Scalindua</taxon>
    </lineage>
</organism>
<evidence type="ECO:0000313" key="3">
    <source>
        <dbReference type="Proteomes" id="UP000722750"/>
    </source>
</evidence>
<evidence type="ECO:0000313" key="2">
    <source>
        <dbReference type="EMBL" id="MBS1257938.1"/>
    </source>
</evidence>
<comment type="caution">
    <text evidence="2">The sequence shown here is derived from an EMBL/GenBank/DDBJ whole genome shotgun (WGS) entry which is preliminary data.</text>
</comment>
<evidence type="ECO:0000259" key="1">
    <source>
        <dbReference type="Pfam" id="PF07603"/>
    </source>
</evidence>
<feature type="domain" description="Lcl C-terminal" evidence="1">
    <location>
        <begin position="79"/>
        <end position="190"/>
    </location>
</feature>
<name>A0A941ZZE5_9BACT</name>
<proteinExistence type="predicted"/>